<keyword evidence="1" id="KW-0472">Membrane</keyword>
<proteinExistence type="predicted"/>
<dbReference type="SUPFAM" id="SSF56672">
    <property type="entry name" value="DNA/RNA polymerases"/>
    <property type="match status" value="1"/>
</dbReference>
<dbReference type="STRING" id="8005.ENSEEEP00000047848"/>
<name>A0A4W4HFS0_ELEEL</name>
<reference evidence="4" key="2">
    <citation type="journal article" date="2017" name="Sci. Adv.">
        <title>A tail of two voltages: Proteomic comparison of the three electric organs of the electric eel.</title>
        <authorList>
            <person name="Traeger L.L."/>
            <person name="Sabat G."/>
            <person name="Barrett-Wilt G.A."/>
            <person name="Wells G.B."/>
            <person name="Sussman M.R."/>
        </authorList>
    </citation>
    <scope>NUCLEOTIDE SEQUENCE [LARGE SCALE GENOMIC DNA]</scope>
</reference>
<dbReference type="InterPro" id="IPR041577">
    <property type="entry name" value="RT_RNaseH_2"/>
</dbReference>
<dbReference type="Pfam" id="PF17919">
    <property type="entry name" value="RT_RNaseH_2"/>
    <property type="match status" value="1"/>
</dbReference>
<reference evidence="3" key="5">
    <citation type="submission" date="2025-09" db="UniProtKB">
        <authorList>
            <consortium name="Ensembl"/>
        </authorList>
    </citation>
    <scope>IDENTIFICATION</scope>
</reference>
<keyword evidence="1" id="KW-0812">Transmembrane</keyword>
<dbReference type="OMA" id="IVHAICH"/>
<protein>
    <recommendedName>
        <fullName evidence="2">Reverse transcriptase/retrotransposon-derived protein RNase H-like domain-containing protein</fullName>
    </recommendedName>
</protein>
<dbReference type="PANTHER" id="PTHR34072">
    <property type="entry name" value="ENZYMATIC POLYPROTEIN-RELATED"/>
    <property type="match status" value="1"/>
</dbReference>
<feature type="transmembrane region" description="Helical" evidence="1">
    <location>
        <begin position="169"/>
        <end position="193"/>
    </location>
</feature>
<dbReference type="InterPro" id="IPR043502">
    <property type="entry name" value="DNA/RNA_pol_sf"/>
</dbReference>
<keyword evidence="1" id="KW-1133">Transmembrane helix</keyword>
<dbReference type="InterPro" id="IPR043128">
    <property type="entry name" value="Rev_trsase/Diguanyl_cyclase"/>
</dbReference>
<accession>A0A4W4HFS0</accession>
<dbReference type="Ensembl" id="ENSEEET00000048375.2">
    <property type="protein sequence ID" value="ENSEEEP00000047848.2"/>
    <property type="gene ID" value="ENSEEEG00000022522.2"/>
</dbReference>
<evidence type="ECO:0000313" key="4">
    <source>
        <dbReference type="Proteomes" id="UP000314983"/>
    </source>
</evidence>
<reference evidence="4" key="1">
    <citation type="journal article" date="2014" name="Science">
        <title>Nonhuman genetics. Genomic basis for the convergent evolution of electric organs.</title>
        <authorList>
            <person name="Gallant J.R."/>
            <person name="Traeger L.L."/>
            <person name="Volkening J.D."/>
            <person name="Moffett H."/>
            <person name="Chen P.H."/>
            <person name="Novina C.D."/>
            <person name="Phillips G.N.Jr."/>
            <person name="Anand R."/>
            <person name="Wells G.B."/>
            <person name="Pinch M."/>
            <person name="Guth R."/>
            <person name="Unguez G.A."/>
            <person name="Albert J.S."/>
            <person name="Zakon H.H."/>
            <person name="Samanta M.P."/>
            <person name="Sussman M.R."/>
        </authorList>
    </citation>
    <scope>NUCLEOTIDE SEQUENCE [LARGE SCALE GENOMIC DNA]</scope>
</reference>
<keyword evidence="4" id="KW-1185">Reference proteome</keyword>
<dbReference type="Gene3D" id="3.30.70.270">
    <property type="match status" value="1"/>
</dbReference>
<sequence length="194" mass="21255">RHHSAGQFCILPDLDKVKAVADFKIPRAVRHVRQFLGLTSYCCHFIKDCTSYGKCEAAINFLKGCLTSAPVLMLPDLGCPFFIHADASDAGLGAALIQKDEDSWDVAVAYASCALRKAEKPYSTPEKECIVHAICHGTLPPPPSHVVRSAECRGFHLVCNHVLCKCTHLYGVCVFCLFKSLIVCVLSWSLLVCC</sequence>
<evidence type="ECO:0000313" key="3">
    <source>
        <dbReference type="Ensembl" id="ENSEEEP00000047848.2"/>
    </source>
</evidence>
<feature type="domain" description="Reverse transcriptase/retrotransposon-derived protein RNase H-like" evidence="2">
    <location>
        <begin position="54"/>
        <end position="131"/>
    </location>
</feature>
<organism evidence="3 4">
    <name type="scientific">Electrophorus electricus</name>
    <name type="common">Electric eel</name>
    <name type="synonym">Gymnotus electricus</name>
    <dbReference type="NCBI Taxonomy" id="8005"/>
    <lineage>
        <taxon>Eukaryota</taxon>
        <taxon>Metazoa</taxon>
        <taxon>Chordata</taxon>
        <taxon>Craniata</taxon>
        <taxon>Vertebrata</taxon>
        <taxon>Euteleostomi</taxon>
        <taxon>Actinopterygii</taxon>
        <taxon>Neopterygii</taxon>
        <taxon>Teleostei</taxon>
        <taxon>Ostariophysi</taxon>
        <taxon>Gymnotiformes</taxon>
        <taxon>Gymnotoidei</taxon>
        <taxon>Gymnotidae</taxon>
        <taxon>Electrophorus</taxon>
    </lineage>
</organism>
<evidence type="ECO:0000256" key="1">
    <source>
        <dbReference type="SAM" id="Phobius"/>
    </source>
</evidence>
<evidence type="ECO:0000259" key="2">
    <source>
        <dbReference type="Pfam" id="PF17919"/>
    </source>
</evidence>
<dbReference type="Proteomes" id="UP000314983">
    <property type="component" value="Chromosome 12"/>
</dbReference>
<reference evidence="3" key="3">
    <citation type="submission" date="2020-05" db="EMBL/GenBank/DDBJ databases">
        <title>Electrophorus electricus (electric eel) genome, fEleEle1, primary haplotype.</title>
        <authorList>
            <person name="Myers G."/>
            <person name="Meyer A."/>
            <person name="Fedrigo O."/>
            <person name="Formenti G."/>
            <person name="Rhie A."/>
            <person name="Tracey A."/>
            <person name="Sims Y."/>
            <person name="Jarvis E.D."/>
        </authorList>
    </citation>
    <scope>NUCLEOTIDE SEQUENCE [LARGE SCALE GENOMIC DNA]</scope>
</reference>
<dbReference type="AlphaFoldDB" id="A0A4W4HFS0"/>
<reference evidence="3" key="4">
    <citation type="submission" date="2025-08" db="UniProtKB">
        <authorList>
            <consortium name="Ensembl"/>
        </authorList>
    </citation>
    <scope>IDENTIFICATION</scope>
</reference>